<reference evidence="2 3" key="1">
    <citation type="submission" date="2022-09" db="EMBL/GenBank/DDBJ databases">
        <title>Intensive care unit water sources are persistently colonized with multi-drug resistant bacteria and are the site of extensive horizontal gene transfer of antibiotic resistance genes.</title>
        <authorList>
            <person name="Diorio-Toth L."/>
        </authorList>
    </citation>
    <scope>NUCLEOTIDE SEQUENCE [LARGE SCALE GENOMIC DNA]</scope>
    <source>
        <strain evidence="2 3">GD03967</strain>
    </source>
</reference>
<dbReference type="PANTHER" id="PTHR33375:SF7">
    <property type="entry name" value="CHROMOSOME 2-PARTITIONING PROTEIN PARB-RELATED"/>
    <property type="match status" value="1"/>
</dbReference>
<dbReference type="AlphaFoldDB" id="A0ABD4Z4S0"/>
<dbReference type="InterPro" id="IPR050336">
    <property type="entry name" value="Chromosome_partition/occlusion"/>
</dbReference>
<comment type="caution">
    <text evidence="2">The sequence shown here is derived from an EMBL/GenBank/DDBJ whole genome shotgun (WGS) entry which is preliminary data.</text>
</comment>
<dbReference type="SUPFAM" id="SSF110849">
    <property type="entry name" value="ParB/Sulfiredoxin"/>
    <property type="match status" value="1"/>
</dbReference>
<dbReference type="RefSeq" id="WP_279992593.1">
    <property type="nucleotide sequence ID" value="NZ_JAOBZK010000148.1"/>
</dbReference>
<dbReference type="Proteomes" id="UP001158644">
    <property type="component" value="Unassembled WGS sequence"/>
</dbReference>
<evidence type="ECO:0000313" key="3">
    <source>
        <dbReference type="Proteomes" id="UP001158644"/>
    </source>
</evidence>
<evidence type="ECO:0000259" key="1">
    <source>
        <dbReference type="SMART" id="SM00470"/>
    </source>
</evidence>
<feature type="domain" description="ParB-like N-terminal" evidence="1">
    <location>
        <begin position="23"/>
        <end position="118"/>
    </location>
</feature>
<sequence length="144" mass="15595">MNLDSNELAAVHAAATRLDIPHSQLRLSETYQARSAQDRKQDAEILELKATIKAMGGLLQNLVVVAAPDGSYEVCAGGRRWTALGLLIDDGIFPADYPVPCLVIPGDYAHHASLIENVGRKAMHPADVYTAYARLRADNWTVAA</sequence>
<feature type="non-terminal residue" evidence="2">
    <location>
        <position position="144"/>
    </location>
</feature>
<evidence type="ECO:0000313" key="2">
    <source>
        <dbReference type="EMBL" id="MDH1182200.1"/>
    </source>
</evidence>
<dbReference type="Gene3D" id="3.90.1530.30">
    <property type="match status" value="1"/>
</dbReference>
<dbReference type="CDD" id="cd16406">
    <property type="entry name" value="ParB_N_like"/>
    <property type="match status" value="1"/>
</dbReference>
<protein>
    <submittedName>
        <fullName evidence="2">ParB/Srx family N-terminal domain-containing protein</fullName>
    </submittedName>
</protein>
<proteinExistence type="predicted"/>
<dbReference type="InterPro" id="IPR036086">
    <property type="entry name" value="ParB/Sulfiredoxin_sf"/>
</dbReference>
<name>A0ABD4Z4S0_9BURK</name>
<organism evidence="2 3">
    <name type="scientific">Achromobacter mucicolens</name>
    <dbReference type="NCBI Taxonomy" id="1389922"/>
    <lineage>
        <taxon>Bacteria</taxon>
        <taxon>Pseudomonadati</taxon>
        <taxon>Pseudomonadota</taxon>
        <taxon>Betaproteobacteria</taxon>
        <taxon>Burkholderiales</taxon>
        <taxon>Alcaligenaceae</taxon>
        <taxon>Achromobacter</taxon>
    </lineage>
</organism>
<dbReference type="EMBL" id="JAOBZK010000148">
    <property type="protein sequence ID" value="MDH1182200.1"/>
    <property type="molecule type" value="Genomic_DNA"/>
</dbReference>
<accession>A0ABD4Z4S0</accession>
<gene>
    <name evidence="2" type="ORF">N5C72_29380</name>
</gene>
<dbReference type="InterPro" id="IPR003115">
    <property type="entry name" value="ParB_N"/>
</dbReference>
<dbReference type="PANTHER" id="PTHR33375">
    <property type="entry name" value="CHROMOSOME-PARTITIONING PROTEIN PARB-RELATED"/>
    <property type="match status" value="1"/>
</dbReference>
<dbReference type="SMART" id="SM00470">
    <property type="entry name" value="ParB"/>
    <property type="match status" value="1"/>
</dbReference>
<dbReference type="Pfam" id="PF02195">
    <property type="entry name" value="ParB_N"/>
    <property type="match status" value="1"/>
</dbReference>